<dbReference type="AlphaFoldDB" id="Q2G366"/>
<dbReference type="SFLD" id="SFLDG01129">
    <property type="entry name" value="C1.5:_HAD__Beta-PGM__Phosphata"/>
    <property type="match status" value="1"/>
</dbReference>
<reference evidence="2" key="1">
    <citation type="submission" date="2006-01" db="EMBL/GenBank/DDBJ databases">
        <title>Complete sequence of Novosphingobium aromaticivorans DSM 12444.</title>
        <authorList>
            <consortium name="US DOE Joint Genome Institute"/>
            <person name="Copeland A."/>
            <person name="Lucas S."/>
            <person name="Lapidus A."/>
            <person name="Barry K."/>
            <person name="Detter J.C."/>
            <person name="Glavina T."/>
            <person name="Hammon N."/>
            <person name="Israni S."/>
            <person name="Pitluck S."/>
            <person name="Chain P."/>
            <person name="Malfatti S."/>
            <person name="Shin M."/>
            <person name="Vergez L."/>
            <person name="Schmutz J."/>
            <person name="Larimer F."/>
            <person name="Land M."/>
            <person name="Kyrpides N."/>
            <person name="Ivanova N."/>
            <person name="Fredrickson J."/>
            <person name="Balkwill D."/>
            <person name="Romine M.F."/>
            <person name="Richardson P."/>
        </authorList>
    </citation>
    <scope>NUCLEOTIDE SEQUENCE [LARGE SCALE GENOMIC DNA]</scope>
    <source>
        <strain evidence="2">ATCC 700278 / DSM 12444 / CCUG 56034 / CIP 105152 / NBRC 16084 / F199</strain>
    </source>
</reference>
<dbReference type="SFLD" id="SFLDS00003">
    <property type="entry name" value="Haloacid_Dehalogenase"/>
    <property type="match status" value="1"/>
</dbReference>
<dbReference type="Gene3D" id="3.40.50.1000">
    <property type="entry name" value="HAD superfamily/HAD-like"/>
    <property type="match status" value="1"/>
</dbReference>
<dbReference type="STRING" id="279238.Saro_3272"/>
<name>Q2G366_NOVAD</name>
<evidence type="ECO:0000313" key="2">
    <source>
        <dbReference type="Proteomes" id="UP000009134"/>
    </source>
</evidence>
<dbReference type="SUPFAM" id="SSF56784">
    <property type="entry name" value="HAD-like"/>
    <property type="match status" value="1"/>
</dbReference>
<dbReference type="InterPro" id="IPR036412">
    <property type="entry name" value="HAD-like_sf"/>
</dbReference>
<dbReference type="eggNOG" id="COG1011">
    <property type="taxonomic scope" value="Bacteria"/>
</dbReference>
<keyword evidence="2" id="KW-1185">Reference proteome</keyword>
<dbReference type="PANTHER" id="PTHR43611:SF3">
    <property type="entry name" value="FLAVIN MONONUCLEOTIDE HYDROLASE 1, CHLOROPLATIC"/>
    <property type="match status" value="1"/>
</dbReference>
<keyword evidence="1" id="KW-0378">Hydrolase</keyword>
<dbReference type="InterPro" id="IPR023214">
    <property type="entry name" value="HAD_sf"/>
</dbReference>
<gene>
    <name evidence="1" type="ordered locus">Saro_3272</name>
</gene>
<dbReference type="InterPro" id="IPR006439">
    <property type="entry name" value="HAD-SF_hydro_IA"/>
</dbReference>
<organism evidence="1 2">
    <name type="scientific">Novosphingobium aromaticivorans (strain ATCC 700278 / DSM 12444 / CCUG 56034 / CIP 105152 / NBRC 16084 / F199)</name>
    <dbReference type="NCBI Taxonomy" id="279238"/>
    <lineage>
        <taxon>Bacteria</taxon>
        <taxon>Pseudomonadati</taxon>
        <taxon>Pseudomonadota</taxon>
        <taxon>Alphaproteobacteria</taxon>
        <taxon>Sphingomonadales</taxon>
        <taxon>Sphingomonadaceae</taxon>
        <taxon>Novosphingobium</taxon>
    </lineage>
</organism>
<dbReference type="Pfam" id="PF00702">
    <property type="entry name" value="Hydrolase"/>
    <property type="match status" value="1"/>
</dbReference>
<dbReference type="HOGENOM" id="CLU_045011_9_1_5"/>
<dbReference type="NCBIfam" id="TIGR01509">
    <property type="entry name" value="HAD-SF-IA-v3"/>
    <property type="match status" value="1"/>
</dbReference>
<dbReference type="PANTHER" id="PTHR43611">
    <property type="entry name" value="ALPHA-D-GLUCOSE 1-PHOSPHATE PHOSPHATASE"/>
    <property type="match status" value="1"/>
</dbReference>
<evidence type="ECO:0000313" key="1">
    <source>
        <dbReference type="EMBL" id="ABD27707.1"/>
    </source>
</evidence>
<dbReference type="KEGG" id="nar:Saro_3272"/>
<dbReference type="EMBL" id="CP000248">
    <property type="protein sequence ID" value="ABD27707.1"/>
    <property type="molecule type" value="Genomic_DNA"/>
</dbReference>
<protein>
    <submittedName>
        <fullName evidence="1">HAD-superfamily hydrolase subfamily IA, variant 3</fullName>
    </submittedName>
</protein>
<dbReference type="GO" id="GO:0016787">
    <property type="term" value="F:hydrolase activity"/>
    <property type="evidence" value="ECO:0007669"/>
    <property type="project" value="UniProtKB-KW"/>
</dbReference>
<dbReference type="Proteomes" id="UP000009134">
    <property type="component" value="Chromosome"/>
</dbReference>
<proteinExistence type="predicted"/>
<sequence length="207" mass="22607">MGTAGETMVEAVVWDIGRVLVEFDLAGIYHDAIPDPAERARFVTEVVTEEWHLQHDLGVSFAEMVAARTSEFPQHADLIARYASHWLDSLPGPVPGTHDLVARLAARAVPQYAITNFGADAWALFQPTFPVLDHMREIVVSGIEKRAKPGEEIFHLAARRFGHDPAAMLFVDDNAANIATARRLGWQVHHFAGAAALEAALAAEGLL</sequence>
<accession>Q2G366</accession>